<evidence type="ECO:0000256" key="1">
    <source>
        <dbReference type="SAM" id="Phobius"/>
    </source>
</evidence>
<organism evidence="2 3">
    <name type="scientific">Paenibacillus amylolyticus</name>
    <dbReference type="NCBI Taxonomy" id="1451"/>
    <lineage>
        <taxon>Bacteria</taxon>
        <taxon>Bacillati</taxon>
        <taxon>Bacillota</taxon>
        <taxon>Bacilli</taxon>
        <taxon>Bacillales</taxon>
        <taxon>Paenibacillaceae</taxon>
        <taxon>Paenibacillus</taxon>
    </lineage>
</organism>
<dbReference type="RefSeq" id="WP_123062408.1">
    <property type="nucleotide sequence ID" value="NZ_RIAS01000001.1"/>
</dbReference>
<reference evidence="2 3" key="1">
    <citation type="journal article" date="2019" name="J. Ind. Microbiol. Biotechnol.">
        <title>Paenibacillus amylolyticus 27C64 has a diverse set of carbohydrate-active enzymes and complete pectin deconstruction system.</title>
        <authorList>
            <person name="Keggi C."/>
            <person name="Doran-Peterson J."/>
        </authorList>
    </citation>
    <scope>NUCLEOTIDE SEQUENCE [LARGE SCALE GENOMIC DNA]</scope>
    <source>
        <strain evidence="2 3">27C64</strain>
    </source>
</reference>
<sequence length="175" mass="20623">MNLIIVLAAYLILISLPIIAVILAFRLRKKKIQFEREQRQRMLEFEIKLKQDYPETSPELLPETRKVLKKAELYQQMIAPFDERIAKIIEKVEYGSQKGRIYLHGDVSRWDKSGYFESDRGTKHFFKFRKGAPKGDAIIQELEPLLIDILELMDEREGKLMEFALESRKINTSSY</sequence>
<dbReference type="AlphaFoldDB" id="A0A5M9WLQ1"/>
<name>A0A5M9WLQ1_PAEAM</name>
<accession>A0A5M9WLQ1</accession>
<comment type="caution">
    <text evidence="2">The sequence shown here is derived from an EMBL/GenBank/DDBJ whole genome shotgun (WGS) entry which is preliminary data.</text>
</comment>
<keyword evidence="1" id="KW-0472">Membrane</keyword>
<feature type="transmembrane region" description="Helical" evidence="1">
    <location>
        <begin position="6"/>
        <end position="27"/>
    </location>
</feature>
<keyword evidence="1" id="KW-1133">Transmembrane helix</keyword>
<gene>
    <name evidence="2" type="ORF">EC604_01340</name>
</gene>
<dbReference type="Proteomes" id="UP000323664">
    <property type="component" value="Unassembled WGS sequence"/>
</dbReference>
<dbReference type="EMBL" id="RIAS01000001">
    <property type="protein sequence ID" value="KAA8782492.1"/>
    <property type="molecule type" value="Genomic_DNA"/>
</dbReference>
<evidence type="ECO:0000313" key="2">
    <source>
        <dbReference type="EMBL" id="KAA8782492.1"/>
    </source>
</evidence>
<proteinExistence type="predicted"/>
<keyword evidence="1" id="KW-0812">Transmembrane</keyword>
<protein>
    <submittedName>
        <fullName evidence="2">Uncharacterized protein</fullName>
    </submittedName>
</protein>
<evidence type="ECO:0000313" key="3">
    <source>
        <dbReference type="Proteomes" id="UP000323664"/>
    </source>
</evidence>